<organism evidence="1">
    <name type="scientific">Siphoviridae sp. ct96x5</name>
    <dbReference type="NCBI Taxonomy" id="2825367"/>
    <lineage>
        <taxon>Viruses</taxon>
        <taxon>Duplodnaviria</taxon>
        <taxon>Heunggongvirae</taxon>
        <taxon>Uroviricota</taxon>
        <taxon>Caudoviricetes</taxon>
    </lineage>
</organism>
<reference evidence="1" key="1">
    <citation type="journal article" date="2021" name="Proc. Natl. Acad. Sci. U.S.A.">
        <title>A Catalog of Tens of Thousands of Viruses from Human Metagenomes Reveals Hidden Associations with Chronic Diseases.</title>
        <authorList>
            <person name="Tisza M.J."/>
            <person name="Buck C.B."/>
        </authorList>
    </citation>
    <scope>NUCLEOTIDE SEQUENCE</scope>
    <source>
        <strain evidence="1">Ct96x5</strain>
    </source>
</reference>
<evidence type="ECO:0008006" key="2">
    <source>
        <dbReference type="Google" id="ProtNLM"/>
    </source>
</evidence>
<proteinExistence type="predicted"/>
<sequence length="66" mass="7811">MSAIMHKCQNCKKEFCVFDGQWGYTLTSGRDYKRIYFCSYGCMRKYEVPRLDRVNKKIRFPADVGA</sequence>
<accession>A0A8S5PQR8</accession>
<dbReference type="EMBL" id="BK015488">
    <property type="protein sequence ID" value="DAE09487.1"/>
    <property type="molecule type" value="Genomic_DNA"/>
</dbReference>
<evidence type="ECO:0000313" key="1">
    <source>
        <dbReference type="EMBL" id="DAE09487.1"/>
    </source>
</evidence>
<protein>
    <recommendedName>
        <fullName evidence="2">MYM-type domain-containing protein</fullName>
    </recommendedName>
</protein>
<name>A0A8S5PQR8_9CAUD</name>